<protein>
    <submittedName>
        <fullName evidence="1">Uncharacterized protein</fullName>
    </submittedName>
</protein>
<organism evidence="1 2">
    <name type="scientific">Ditylenchus destructor</name>
    <dbReference type="NCBI Taxonomy" id="166010"/>
    <lineage>
        <taxon>Eukaryota</taxon>
        <taxon>Metazoa</taxon>
        <taxon>Ecdysozoa</taxon>
        <taxon>Nematoda</taxon>
        <taxon>Chromadorea</taxon>
        <taxon>Rhabditida</taxon>
        <taxon>Tylenchina</taxon>
        <taxon>Tylenchomorpha</taxon>
        <taxon>Sphaerularioidea</taxon>
        <taxon>Anguinidae</taxon>
        <taxon>Anguininae</taxon>
        <taxon>Ditylenchus</taxon>
    </lineage>
</organism>
<dbReference type="Proteomes" id="UP001201812">
    <property type="component" value="Unassembled WGS sequence"/>
</dbReference>
<evidence type="ECO:0000313" key="1">
    <source>
        <dbReference type="EMBL" id="KAI1710562.1"/>
    </source>
</evidence>
<sequence>MWVVRMMARMTPSSRPTKLWVAFFDGLFITLLGIEKSEARMRRRGSPVRKNQENRLTGVQVRGQERGKLSEIRRQSRQLKTTYNHLCNGKVKGVCAKQSCSLRTGIPGDSWDRAEARQVPDKLKEARITTCYYDLYDEVTEISLALGKMPPEIELDGSELDGSLKKF</sequence>
<evidence type="ECO:0000313" key="2">
    <source>
        <dbReference type="Proteomes" id="UP001201812"/>
    </source>
</evidence>
<name>A0AAD4N3R6_9BILA</name>
<dbReference type="AlphaFoldDB" id="A0AAD4N3R6"/>
<comment type="caution">
    <text evidence="1">The sequence shown here is derived from an EMBL/GenBank/DDBJ whole genome shotgun (WGS) entry which is preliminary data.</text>
</comment>
<proteinExistence type="predicted"/>
<accession>A0AAD4N3R6</accession>
<gene>
    <name evidence="1" type="ORF">DdX_10622</name>
</gene>
<reference evidence="1" key="1">
    <citation type="submission" date="2022-01" db="EMBL/GenBank/DDBJ databases">
        <title>Genome Sequence Resource for Two Populations of Ditylenchus destructor, the Migratory Endoparasitic Phytonematode.</title>
        <authorList>
            <person name="Zhang H."/>
            <person name="Lin R."/>
            <person name="Xie B."/>
        </authorList>
    </citation>
    <scope>NUCLEOTIDE SEQUENCE</scope>
    <source>
        <strain evidence="1">BazhouSP</strain>
    </source>
</reference>
<keyword evidence="2" id="KW-1185">Reference proteome</keyword>
<dbReference type="EMBL" id="JAKKPZ010000025">
    <property type="protein sequence ID" value="KAI1710562.1"/>
    <property type="molecule type" value="Genomic_DNA"/>
</dbReference>